<evidence type="ECO:0000313" key="4">
    <source>
        <dbReference type="Proteomes" id="UP000070587"/>
    </source>
</evidence>
<evidence type="ECO:0000259" key="2">
    <source>
        <dbReference type="Pfam" id="PF21100"/>
    </source>
</evidence>
<dbReference type="InterPro" id="IPR036388">
    <property type="entry name" value="WH-like_DNA-bd_sf"/>
</dbReference>
<dbReference type="Gene3D" id="1.10.8.60">
    <property type="match status" value="1"/>
</dbReference>
<reference evidence="4" key="1">
    <citation type="submission" date="2015-02" db="EMBL/GenBank/DDBJ databases">
        <title>Pyrococcus kukulkanii sp. nov., a novel hyperthermophilic archaeon isolated from a deep-sea hydrothermal vent at the Guaymas Basin.</title>
        <authorList>
            <person name="Oger P.M."/>
            <person name="Callac N."/>
            <person name="Jebbar M."/>
            <person name="Godfroy A."/>
        </authorList>
    </citation>
    <scope>NUCLEOTIDE SEQUENCE [LARGE SCALE GENOMIC DNA]</scope>
    <source>
        <strain evidence="4">NCB100</strain>
    </source>
</reference>
<feature type="domain" description="MCM C-terminal" evidence="2">
    <location>
        <begin position="278"/>
        <end position="331"/>
    </location>
</feature>
<reference evidence="3 4" key="2">
    <citation type="journal article" date="2016" name="Int. J. Syst. Evol. Microbiol.">
        <title>Pyrococcus kukulkanii sp. nov., a hyperthermophilic, piezophilic archaeon isolated from a deep-sea hydrothermal vent.</title>
        <authorList>
            <person name="Callac N."/>
            <person name="Oger P."/>
            <person name="Lesongeur F."/>
            <person name="Rattray J.E."/>
            <person name="Vannier P."/>
            <person name="Michoud G."/>
            <person name="Beauverger M."/>
            <person name="Gayet N."/>
            <person name="Rouxel O."/>
            <person name="Jebbar M."/>
            <person name="Godfroy A."/>
        </authorList>
    </citation>
    <scope>NUCLEOTIDE SEQUENCE [LARGE SCALE GENOMIC DNA]</scope>
    <source>
        <strain evidence="3 4">NCB100</strain>
    </source>
</reference>
<sequence length="346" mass="39857">MYFDDRPKERREDLYDREREIKDILSLIDENRPLIVITGIRRLGKTSLLRVALNEAGREYVIVDLRGINPRSKRDLILRFQYGINESLRKFSRIRDYLKFVEGVEIAGLRVKLSWKSPETLYEVLSSLQERGVVIAIDEVQDARGPVGKELAPAIAHFYDYGSSTFILTGSQVGPLYDFLGVALYGRVWHEVKLERFSREESIEFLKLGFSQVNLTPPGWFLEEAVETLDGIVGWLVKLGVIAMREGFTRQVITRMLEESSKLVLEELNSFLAKRGRAREKYRELLRAIAQGKDTWDELKETLRIGDSSLAKLLDNLAKASFIEKVGGRYRIQDPVLKFSLLSRWP</sequence>
<dbReference type="InterPro" id="IPR011579">
    <property type="entry name" value="ATPase_dom"/>
</dbReference>
<dbReference type="PANTHER" id="PTHR34301">
    <property type="entry name" value="DNA-BINDING PROTEIN-RELATED"/>
    <property type="match status" value="1"/>
</dbReference>
<organism evidence="3 4">
    <name type="scientific">Pyrococcus kukulkanii</name>
    <dbReference type="NCBI Taxonomy" id="1609559"/>
    <lineage>
        <taxon>Archaea</taxon>
        <taxon>Methanobacteriati</taxon>
        <taxon>Methanobacteriota</taxon>
        <taxon>Thermococci</taxon>
        <taxon>Thermococcales</taxon>
        <taxon>Thermococcaceae</taxon>
        <taxon>Pyrococcus</taxon>
    </lineage>
</organism>
<protein>
    <submittedName>
        <fullName evidence="3">ATPase</fullName>
    </submittedName>
</protein>
<dbReference type="Proteomes" id="UP000070587">
    <property type="component" value="Chromosome"/>
</dbReference>
<dbReference type="Gene3D" id="3.40.50.300">
    <property type="entry name" value="P-loop containing nucleotide triphosphate hydrolases"/>
    <property type="match status" value="1"/>
</dbReference>
<dbReference type="GeneID" id="28490527"/>
<dbReference type="InterPro" id="IPR048907">
    <property type="entry name" value="WHD_MCM_arc"/>
</dbReference>
<dbReference type="GO" id="GO:0005524">
    <property type="term" value="F:ATP binding"/>
    <property type="evidence" value="ECO:0007669"/>
    <property type="project" value="InterPro"/>
</dbReference>
<dbReference type="EMBL" id="CP010835">
    <property type="protein sequence ID" value="AMM53366.1"/>
    <property type="molecule type" value="Genomic_DNA"/>
</dbReference>
<proteinExistence type="predicted"/>
<dbReference type="Pfam" id="PF01637">
    <property type="entry name" value="ATPase_2"/>
    <property type="match status" value="1"/>
</dbReference>
<dbReference type="PANTHER" id="PTHR34301:SF8">
    <property type="entry name" value="ATPASE DOMAIN-CONTAINING PROTEIN"/>
    <property type="match status" value="1"/>
</dbReference>
<evidence type="ECO:0000259" key="1">
    <source>
        <dbReference type="Pfam" id="PF01637"/>
    </source>
</evidence>
<dbReference type="OrthoDB" id="132045at2157"/>
<dbReference type="Pfam" id="PF21100">
    <property type="entry name" value="WHD_MCM"/>
    <property type="match status" value="1"/>
</dbReference>
<dbReference type="AlphaFoldDB" id="A0A127B9Q2"/>
<dbReference type="PATRIC" id="fig|1609559.3.peg.368"/>
<feature type="domain" description="ATPase" evidence="1">
    <location>
        <begin position="15"/>
        <end position="239"/>
    </location>
</feature>
<dbReference type="SUPFAM" id="SSF46785">
    <property type="entry name" value="Winged helix' DNA-binding domain"/>
    <property type="match status" value="1"/>
</dbReference>
<dbReference type="STRING" id="1609559.TQ32_01810"/>
<dbReference type="InterPro" id="IPR036390">
    <property type="entry name" value="WH_DNA-bd_sf"/>
</dbReference>
<evidence type="ECO:0000313" key="3">
    <source>
        <dbReference type="EMBL" id="AMM53366.1"/>
    </source>
</evidence>
<dbReference type="SUPFAM" id="SSF52540">
    <property type="entry name" value="P-loop containing nucleoside triphosphate hydrolases"/>
    <property type="match status" value="1"/>
</dbReference>
<dbReference type="KEGG" id="pyc:TQ32_01810"/>
<dbReference type="Gene3D" id="1.10.10.10">
    <property type="entry name" value="Winged helix-like DNA-binding domain superfamily/Winged helix DNA-binding domain"/>
    <property type="match status" value="1"/>
</dbReference>
<dbReference type="RefSeq" id="WP_068320445.1">
    <property type="nucleotide sequence ID" value="NZ_CP010835.1"/>
</dbReference>
<gene>
    <name evidence="3" type="ORF">TQ32_01810</name>
</gene>
<name>A0A127B9Q2_9EURY</name>
<dbReference type="InterPro" id="IPR027417">
    <property type="entry name" value="P-loop_NTPase"/>
</dbReference>
<accession>A0A127B9Q2</accession>